<reference evidence="2" key="1">
    <citation type="journal article" date="2019" name="Int. J. Syst. Evol. Microbiol.">
        <title>The Global Catalogue of Microorganisms (GCM) 10K type strain sequencing project: providing services to taxonomists for standard genome sequencing and annotation.</title>
        <authorList>
            <consortium name="The Broad Institute Genomics Platform"/>
            <consortium name="The Broad Institute Genome Sequencing Center for Infectious Disease"/>
            <person name="Wu L."/>
            <person name="Ma J."/>
        </authorList>
    </citation>
    <scope>NUCLEOTIDE SEQUENCE [LARGE SCALE GENOMIC DNA]</scope>
    <source>
        <strain evidence="2">JCM 16702</strain>
    </source>
</reference>
<evidence type="ECO:0000313" key="1">
    <source>
        <dbReference type="EMBL" id="GAA4102436.1"/>
    </source>
</evidence>
<evidence type="ECO:0000313" key="2">
    <source>
        <dbReference type="Proteomes" id="UP001500683"/>
    </source>
</evidence>
<proteinExistence type="predicted"/>
<gene>
    <name evidence="1" type="ORF">GCM10022214_80430</name>
</gene>
<sequence length="48" mass="5073">MQVPQTGRSARELNAAATTAMIDGVIKSVCRWCAVEQRVIGADVQLAG</sequence>
<organism evidence="1 2">
    <name type="scientific">Actinomadura miaoliensis</name>
    <dbReference type="NCBI Taxonomy" id="430685"/>
    <lineage>
        <taxon>Bacteria</taxon>
        <taxon>Bacillati</taxon>
        <taxon>Actinomycetota</taxon>
        <taxon>Actinomycetes</taxon>
        <taxon>Streptosporangiales</taxon>
        <taxon>Thermomonosporaceae</taxon>
        <taxon>Actinomadura</taxon>
    </lineage>
</organism>
<name>A0ABP7X2P0_9ACTN</name>
<keyword evidence="2" id="KW-1185">Reference proteome</keyword>
<accession>A0ABP7X2P0</accession>
<protein>
    <submittedName>
        <fullName evidence="1">Uncharacterized protein</fullName>
    </submittedName>
</protein>
<dbReference type="EMBL" id="BAAAZG010000067">
    <property type="protein sequence ID" value="GAA4102436.1"/>
    <property type="molecule type" value="Genomic_DNA"/>
</dbReference>
<dbReference type="Proteomes" id="UP001500683">
    <property type="component" value="Unassembled WGS sequence"/>
</dbReference>
<comment type="caution">
    <text evidence="1">The sequence shown here is derived from an EMBL/GenBank/DDBJ whole genome shotgun (WGS) entry which is preliminary data.</text>
</comment>